<feature type="transmembrane region" description="Helical" evidence="1">
    <location>
        <begin position="21"/>
        <end position="43"/>
    </location>
</feature>
<proteinExistence type="predicted"/>
<dbReference type="AlphaFoldDB" id="A0A397UHN0"/>
<name>A0A397UHN0_9GLOM</name>
<organism evidence="2 3">
    <name type="scientific">Gigaspora rosea</name>
    <dbReference type="NCBI Taxonomy" id="44941"/>
    <lineage>
        <taxon>Eukaryota</taxon>
        <taxon>Fungi</taxon>
        <taxon>Fungi incertae sedis</taxon>
        <taxon>Mucoromycota</taxon>
        <taxon>Glomeromycotina</taxon>
        <taxon>Glomeromycetes</taxon>
        <taxon>Diversisporales</taxon>
        <taxon>Gigasporaceae</taxon>
        <taxon>Gigaspora</taxon>
    </lineage>
</organism>
<reference evidence="2 3" key="1">
    <citation type="submission" date="2018-06" db="EMBL/GenBank/DDBJ databases">
        <title>Comparative genomics reveals the genomic features of Rhizophagus irregularis, R. cerebriforme, R. diaphanum and Gigaspora rosea, and their symbiotic lifestyle signature.</title>
        <authorList>
            <person name="Morin E."/>
            <person name="San Clemente H."/>
            <person name="Chen E.C.H."/>
            <person name="De La Providencia I."/>
            <person name="Hainaut M."/>
            <person name="Kuo A."/>
            <person name="Kohler A."/>
            <person name="Murat C."/>
            <person name="Tang N."/>
            <person name="Roy S."/>
            <person name="Loubradou J."/>
            <person name="Henrissat B."/>
            <person name="Grigoriev I.V."/>
            <person name="Corradi N."/>
            <person name="Roux C."/>
            <person name="Martin F.M."/>
        </authorList>
    </citation>
    <scope>NUCLEOTIDE SEQUENCE [LARGE SCALE GENOMIC DNA]</scope>
    <source>
        <strain evidence="2 3">DAOM 194757</strain>
    </source>
</reference>
<keyword evidence="1" id="KW-1133">Transmembrane helix</keyword>
<comment type="caution">
    <text evidence="2">The sequence shown here is derived from an EMBL/GenBank/DDBJ whole genome shotgun (WGS) entry which is preliminary data.</text>
</comment>
<keyword evidence="1" id="KW-0812">Transmembrane</keyword>
<keyword evidence="3" id="KW-1185">Reference proteome</keyword>
<gene>
    <name evidence="2" type="ORF">C2G38_2146371</name>
</gene>
<keyword evidence="1" id="KW-0472">Membrane</keyword>
<protein>
    <submittedName>
        <fullName evidence="2">Uncharacterized protein</fullName>
    </submittedName>
</protein>
<evidence type="ECO:0000313" key="3">
    <source>
        <dbReference type="Proteomes" id="UP000266673"/>
    </source>
</evidence>
<dbReference type="EMBL" id="QKWP01001325">
    <property type="protein sequence ID" value="RIB09802.1"/>
    <property type="molecule type" value="Genomic_DNA"/>
</dbReference>
<accession>A0A397UHN0</accession>
<evidence type="ECO:0000256" key="1">
    <source>
        <dbReference type="SAM" id="Phobius"/>
    </source>
</evidence>
<sequence>MKHYATRIMKFNMCVLHFLCYSTLNFIIIMQCKFLCIIFLFYINNNAFIYNNCKLKFLLLKNFATGSQNNCNMMIYAYL</sequence>
<dbReference type="Proteomes" id="UP000266673">
    <property type="component" value="Unassembled WGS sequence"/>
</dbReference>
<evidence type="ECO:0000313" key="2">
    <source>
        <dbReference type="EMBL" id="RIB09802.1"/>
    </source>
</evidence>